<feature type="region of interest" description="Disordered" evidence="1">
    <location>
        <begin position="52"/>
        <end position="80"/>
    </location>
</feature>
<reference evidence="2 3" key="1">
    <citation type="journal article" date="2021" name="Commun. Biol.">
        <title>The genome of Shorea leprosula (Dipterocarpaceae) highlights the ecological relevance of drought in aseasonal tropical rainforests.</title>
        <authorList>
            <person name="Ng K.K.S."/>
            <person name="Kobayashi M.J."/>
            <person name="Fawcett J.A."/>
            <person name="Hatakeyama M."/>
            <person name="Paape T."/>
            <person name="Ng C.H."/>
            <person name="Ang C.C."/>
            <person name="Tnah L.H."/>
            <person name="Lee C.T."/>
            <person name="Nishiyama T."/>
            <person name="Sese J."/>
            <person name="O'Brien M.J."/>
            <person name="Copetti D."/>
            <person name="Mohd Noor M.I."/>
            <person name="Ong R.C."/>
            <person name="Putra M."/>
            <person name="Sireger I.Z."/>
            <person name="Indrioko S."/>
            <person name="Kosugi Y."/>
            <person name="Izuno A."/>
            <person name="Isagi Y."/>
            <person name="Lee S.L."/>
            <person name="Shimizu K.K."/>
        </authorList>
    </citation>
    <scope>NUCLEOTIDE SEQUENCE [LARGE SCALE GENOMIC DNA]</scope>
    <source>
        <strain evidence="2">214</strain>
    </source>
</reference>
<feature type="region of interest" description="Disordered" evidence="1">
    <location>
        <begin position="96"/>
        <end position="120"/>
    </location>
</feature>
<proteinExistence type="predicted"/>
<evidence type="ECO:0000313" key="2">
    <source>
        <dbReference type="EMBL" id="GKV50071.1"/>
    </source>
</evidence>
<comment type="caution">
    <text evidence="2">The sequence shown here is derived from an EMBL/GenBank/DDBJ whole genome shotgun (WGS) entry which is preliminary data.</text>
</comment>
<sequence>MWVLVSRHGVAIVTHRHTRTGAQGGSRKTQRALPAEASIPGPWREVADRTRKLGRDAGSHGCDMARGTGTREHKHKRRRERVMRAVETFGALEQSRKFQSSLGGLDKAQNSDLDKDVNSTPDKLVYSTRQGVWDGLLGQAQPGVSPRAL</sequence>
<protein>
    <submittedName>
        <fullName evidence="2">Uncharacterized protein</fullName>
    </submittedName>
</protein>
<dbReference type="AlphaFoldDB" id="A0AAV5MJH3"/>
<organism evidence="2 3">
    <name type="scientific">Rubroshorea leprosula</name>
    <dbReference type="NCBI Taxonomy" id="152421"/>
    <lineage>
        <taxon>Eukaryota</taxon>
        <taxon>Viridiplantae</taxon>
        <taxon>Streptophyta</taxon>
        <taxon>Embryophyta</taxon>
        <taxon>Tracheophyta</taxon>
        <taxon>Spermatophyta</taxon>
        <taxon>Magnoliopsida</taxon>
        <taxon>eudicotyledons</taxon>
        <taxon>Gunneridae</taxon>
        <taxon>Pentapetalae</taxon>
        <taxon>rosids</taxon>
        <taxon>malvids</taxon>
        <taxon>Malvales</taxon>
        <taxon>Dipterocarpaceae</taxon>
        <taxon>Rubroshorea</taxon>
    </lineage>
</organism>
<dbReference type="EMBL" id="BPVZ01000336">
    <property type="protein sequence ID" value="GKV50071.1"/>
    <property type="molecule type" value="Genomic_DNA"/>
</dbReference>
<dbReference type="Proteomes" id="UP001054252">
    <property type="component" value="Unassembled WGS sequence"/>
</dbReference>
<evidence type="ECO:0000256" key="1">
    <source>
        <dbReference type="SAM" id="MobiDB-lite"/>
    </source>
</evidence>
<gene>
    <name evidence="2" type="ORF">SLEP1_g56787</name>
</gene>
<keyword evidence="3" id="KW-1185">Reference proteome</keyword>
<accession>A0AAV5MJH3</accession>
<evidence type="ECO:0000313" key="3">
    <source>
        <dbReference type="Proteomes" id="UP001054252"/>
    </source>
</evidence>
<name>A0AAV5MJH3_9ROSI</name>